<dbReference type="GO" id="GO:0005975">
    <property type="term" value="P:carbohydrate metabolic process"/>
    <property type="evidence" value="ECO:0007669"/>
    <property type="project" value="UniProtKB-ARBA"/>
</dbReference>
<feature type="domain" description="Bacterial Ig-like" evidence="2">
    <location>
        <begin position="326"/>
        <end position="412"/>
    </location>
</feature>
<feature type="chain" id="PRO_5039671717" description="Bacterial Ig-like domain-containing protein" evidence="1">
    <location>
        <begin position="37"/>
        <end position="512"/>
    </location>
</feature>
<protein>
    <recommendedName>
        <fullName evidence="2">Bacterial Ig-like domain-containing protein</fullName>
    </recommendedName>
</protein>
<dbReference type="Proteomes" id="UP000460221">
    <property type="component" value="Unassembled WGS sequence"/>
</dbReference>
<keyword evidence="4" id="KW-1185">Reference proteome</keyword>
<sequence length="512" mass="53239">MKCSRRRSSRSRALGLALSLALAGGLQIATAPAAGAAVPVPGDPDWVFPTITALVGGGPPNGENGWYVTQPGVRFLLPEGATADVEYRLDDGSWTASPPAGVPMGEGVHALEYRAAVEGVPVDNTRGILTTAVDTVAPTMEVWQEGLLMGFVAADETSGVGRAEYRINGGPWLPYAAPVPGKPYSQDVEFRVFDRAGHVTAPAGRLLPATIQQDTITRLTLSAPAQVYNAAAPAQVVAEIFAYNGTTADGSVRFEYLCPQGRLLLGTAQVADRKAFFTLPSKMPMCLGLLSAVFVPTGGQQSLTGTTEIPFPVFRAASAVQITGRSSQVYSGSDPVLLTATAVWSSGRTAAGTIVFEENGKKLLTAPVVNGKAQFRVPASLPVGFHRITARHLTGDPTVKGVTSEAFTVEVQKVTSRTTTTASATTQRYGGPARVTVTATTAYDTPAAVTGTAVFWDGATRLGAVAVTSGTARFVLPANLSVGAHTIRADFLPSSPNVVRSTGSSVKVAVVR</sequence>
<dbReference type="EMBL" id="WLYK01000001">
    <property type="protein sequence ID" value="MTD12822.1"/>
    <property type="molecule type" value="Genomic_DNA"/>
</dbReference>
<dbReference type="InterPro" id="IPR006311">
    <property type="entry name" value="TAT_signal"/>
</dbReference>
<keyword evidence="1" id="KW-0732">Signal</keyword>
<evidence type="ECO:0000313" key="3">
    <source>
        <dbReference type="EMBL" id="MTD12822.1"/>
    </source>
</evidence>
<gene>
    <name evidence="3" type="ORF">GIS00_02535</name>
</gene>
<dbReference type="PROSITE" id="PS51318">
    <property type="entry name" value="TAT"/>
    <property type="match status" value="1"/>
</dbReference>
<dbReference type="Gene3D" id="2.60.40.10">
    <property type="entry name" value="Immunoglobulins"/>
    <property type="match status" value="2"/>
</dbReference>
<accession>A0A7K1FFD4</accession>
<name>A0A7K1FFD4_9ACTN</name>
<evidence type="ECO:0000256" key="1">
    <source>
        <dbReference type="SAM" id="SignalP"/>
    </source>
</evidence>
<dbReference type="InterPro" id="IPR032109">
    <property type="entry name" value="Big_3_5"/>
</dbReference>
<dbReference type="InterPro" id="IPR013783">
    <property type="entry name" value="Ig-like_fold"/>
</dbReference>
<organism evidence="3 4">
    <name type="scientific">Nakamurella alba</name>
    <dbReference type="NCBI Taxonomy" id="2665158"/>
    <lineage>
        <taxon>Bacteria</taxon>
        <taxon>Bacillati</taxon>
        <taxon>Actinomycetota</taxon>
        <taxon>Actinomycetes</taxon>
        <taxon>Nakamurellales</taxon>
        <taxon>Nakamurellaceae</taxon>
        <taxon>Nakamurella</taxon>
    </lineage>
</organism>
<dbReference type="AlphaFoldDB" id="A0A7K1FFD4"/>
<reference evidence="3 4" key="1">
    <citation type="submission" date="2019-11" db="EMBL/GenBank/DDBJ databases">
        <authorList>
            <person name="Jiang L.-Q."/>
        </authorList>
    </citation>
    <scope>NUCLEOTIDE SEQUENCE [LARGE SCALE GENOMIC DNA]</scope>
    <source>
        <strain evidence="3 4">YIM 132087</strain>
    </source>
</reference>
<comment type="caution">
    <text evidence="3">The sequence shown here is derived from an EMBL/GenBank/DDBJ whole genome shotgun (WGS) entry which is preliminary data.</text>
</comment>
<proteinExistence type="predicted"/>
<evidence type="ECO:0000259" key="2">
    <source>
        <dbReference type="Pfam" id="PF16640"/>
    </source>
</evidence>
<dbReference type="Pfam" id="PF16640">
    <property type="entry name" value="Big_3_5"/>
    <property type="match status" value="1"/>
</dbReference>
<evidence type="ECO:0000313" key="4">
    <source>
        <dbReference type="Proteomes" id="UP000460221"/>
    </source>
</evidence>
<feature type="signal peptide" evidence="1">
    <location>
        <begin position="1"/>
        <end position="36"/>
    </location>
</feature>